<dbReference type="EMBL" id="MLIK01000003">
    <property type="protein sequence ID" value="OHU31697.1"/>
    <property type="molecule type" value="Genomic_DNA"/>
</dbReference>
<keyword evidence="1" id="KW-0472">Membrane</keyword>
<feature type="transmembrane region" description="Helical" evidence="1">
    <location>
        <begin position="75"/>
        <end position="99"/>
    </location>
</feature>
<evidence type="ECO:0000313" key="3">
    <source>
        <dbReference type="EMBL" id="OHU31697.1"/>
    </source>
</evidence>
<dbReference type="InterPro" id="IPR002372">
    <property type="entry name" value="PQQ_rpt_dom"/>
</dbReference>
<dbReference type="AlphaFoldDB" id="A0A1S1LGK3"/>
<sequence>MVSAPITASCVVGLVAAAAVVLVIVLRPVIRRKEWSIPVGAAVVVIVALTCFWIPKLSGVFRDGGVVRFVDTTGVTILSAEALAAGVAALVFGSATAFVVAKAQPVVAAVAFLAVIALISSVAYQRVQSYRTQVWYPSLIAMPATPAALPETFGTLRYQIPQQVHDNWTMVNVYSTGTGFVMYTPDGVMAYDGPTGALRWRADGLGASAVKWASPFNALDVVWFDREHSGSVVVVSMVGALLGLDGDTGTVLWRRQYRGDLTQEAGSVDALAFSTYDVDVGDTGATTLYSVDPRTGKDRWSRHSDCSNLKPGAVGQFVQSCSGGPATVVDAHTGNTAWESEYGEWLDVSIDHEVYVASGGSATSNTPKASDTTWVLDRSGNIIDQVAGTFPLLGHANAGHLLLDGVGQTALLRNYRTHQSTPLRLGKIDYALGMYATWLPHRLIIEKRSALSSLHMIDLDHPDAEPTALPWPCRSYLGDIWQLKPAPGVIVASCQVAGDHVAPEINGYAEPVH</sequence>
<keyword evidence="1" id="KW-0812">Transmembrane</keyword>
<dbReference type="InterPro" id="IPR011047">
    <property type="entry name" value="Quinoprotein_ADH-like_sf"/>
</dbReference>
<organism evidence="3 4">
    <name type="scientific">Mycobacteroides franklinii</name>
    <dbReference type="NCBI Taxonomy" id="948102"/>
    <lineage>
        <taxon>Bacteria</taxon>
        <taxon>Bacillati</taxon>
        <taxon>Actinomycetota</taxon>
        <taxon>Actinomycetes</taxon>
        <taxon>Mycobacteriales</taxon>
        <taxon>Mycobacteriaceae</taxon>
        <taxon>Mycobacteroides</taxon>
    </lineage>
</organism>
<dbReference type="SUPFAM" id="SSF50998">
    <property type="entry name" value="Quinoprotein alcohol dehydrogenase-like"/>
    <property type="match status" value="1"/>
</dbReference>
<comment type="caution">
    <text evidence="3">The sequence shown here is derived from an EMBL/GenBank/DDBJ whole genome shotgun (WGS) entry which is preliminary data.</text>
</comment>
<dbReference type="Proteomes" id="UP000179616">
    <property type="component" value="Unassembled WGS sequence"/>
</dbReference>
<dbReference type="InterPro" id="IPR015943">
    <property type="entry name" value="WD40/YVTN_repeat-like_dom_sf"/>
</dbReference>
<feature type="domain" description="Pyrrolo-quinoline quinone repeat" evidence="2">
    <location>
        <begin position="174"/>
        <end position="302"/>
    </location>
</feature>
<feature type="transmembrane region" description="Helical" evidence="1">
    <location>
        <begin position="35"/>
        <end position="55"/>
    </location>
</feature>
<dbReference type="STRING" id="948102.BKG76_00325"/>
<accession>A0A1S1LGK3</accession>
<dbReference type="Pfam" id="PF13360">
    <property type="entry name" value="PQQ_2"/>
    <property type="match status" value="1"/>
</dbReference>
<feature type="transmembrane region" description="Helical" evidence="1">
    <location>
        <begin position="6"/>
        <end position="26"/>
    </location>
</feature>
<evidence type="ECO:0000259" key="2">
    <source>
        <dbReference type="Pfam" id="PF13360"/>
    </source>
</evidence>
<feature type="transmembrane region" description="Helical" evidence="1">
    <location>
        <begin position="106"/>
        <end position="124"/>
    </location>
</feature>
<gene>
    <name evidence="3" type="ORF">BKG76_00325</name>
</gene>
<protein>
    <recommendedName>
        <fullName evidence="2">Pyrrolo-quinoline quinone repeat domain-containing protein</fullName>
    </recommendedName>
</protein>
<reference evidence="3 4" key="1">
    <citation type="submission" date="2016-10" db="EMBL/GenBank/DDBJ databases">
        <title>Evaluation of Human, Veterinary and Environmental Mycobacterium chelonae Isolates by Core Genome Phylogenomic Analysis, Targeted Gene Comparison, and Anti-microbial Susceptibility Patterns: A Tale of Mistaken Identities.</title>
        <authorList>
            <person name="Fogelson S.B."/>
            <person name="Camus A.C."/>
            <person name="Lorenz W."/>
            <person name="Vasireddy R."/>
            <person name="Vasireddy S."/>
            <person name="Smith T."/>
            <person name="Brown-Elliott B.A."/>
            <person name="Wallace R.J.Jr."/>
            <person name="Hasan N.A."/>
            <person name="Reischl U."/>
            <person name="Sanchez S."/>
        </authorList>
    </citation>
    <scope>NUCLEOTIDE SEQUENCE [LARGE SCALE GENOMIC DNA]</scope>
    <source>
        <strain evidence="3 4">1559</strain>
    </source>
</reference>
<name>A0A1S1LGK3_9MYCO</name>
<proteinExistence type="predicted"/>
<dbReference type="Gene3D" id="2.130.10.10">
    <property type="entry name" value="YVTN repeat-like/Quinoprotein amine dehydrogenase"/>
    <property type="match status" value="1"/>
</dbReference>
<evidence type="ECO:0000313" key="4">
    <source>
        <dbReference type="Proteomes" id="UP000179616"/>
    </source>
</evidence>
<keyword evidence="1" id="KW-1133">Transmembrane helix</keyword>
<evidence type="ECO:0000256" key="1">
    <source>
        <dbReference type="SAM" id="Phobius"/>
    </source>
</evidence>